<protein>
    <submittedName>
        <fullName evidence="7">Prokaryotic membrane lipoprotein lipid attachment site</fullName>
    </submittedName>
</protein>
<accession>A0A8J6ASV4</accession>
<evidence type="ECO:0000256" key="4">
    <source>
        <dbReference type="ARBA" id="ARBA00022753"/>
    </source>
</evidence>
<evidence type="ECO:0000313" key="8">
    <source>
        <dbReference type="Proteomes" id="UP000717585"/>
    </source>
</evidence>
<dbReference type="InterPro" id="IPR009851">
    <property type="entry name" value="Mod_r"/>
</dbReference>
<dbReference type="PROSITE" id="PS51257">
    <property type="entry name" value="PROKAR_LIPOPROTEIN"/>
    <property type="match status" value="1"/>
</dbReference>
<feature type="domain" description="VPS37 C-terminal" evidence="6">
    <location>
        <begin position="60"/>
        <end position="194"/>
    </location>
</feature>
<dbReference type="Proteomes" id="UP000717585">
    <property type="component" value="Unassembled WGS sequence"/>
</dbReference>
<evidence type="ECO:0000313" key="7">
    <source>
        <dbReference type="EMBL" id="KAG9391535.1"/>
    </source>
</evidence>
<comment type="subcellular location">
    <subcellularLocation>
        <location evidence="1">Endosome</location>
    </subcellularLocation>
</comment>
<keyword evidence="3" id="KW-0813">Transport</keyword>
<evidence type="ECO:0000256" key="3">
    <source>
        <dbReference type="ARBA" id="ARBA00022448"/>
    </source>
</evidence>
<keyword evidence="4" id="KW-0967">Endosome</keyword>
<evidence type="ECO:0000256" key="2">
    <source>
        <dbReference type="ARBA" id="ARBA00007617"/>
    </source>
</evidence>
<proteinExistence type="inferred from homology"/>
<reference evidence="7" key="1">
    <citation type="submission" date="2021-05" db="EMBL/GenBank/DDBJ databases">
        <title>A free-living protist that lacks canonical eukaryotic 1 DNA replication and segregation systems.</title>
        <authorList>
            <person name="Salas-Leiva D.E."/>
            <person name="Tromer E.C."/>
            <person name="Curtis B.A."/>
            <person name="Jerlstrom-Hultqvist J."/>
            <person name="Kolisko M."/>
            <person name="Yi Z."/>
            <person name="Salas-Leiva J.S."/>
            <person name="Gallot-Lavallee L."/>
            <person name="Kops G.J.P.L."/>
            <person name="Archibald J.M."/>
            <person name="Simpson A.G.B."/>
            <person name="Roger A.J."/>
        </authorList>
    </citation>
    <scope>NUCLEOTIDE SEQUENCE</scope>
    <source>
        <strain evidence="7">BICM</strain>
    </source>
</reference>
<organism evidence="7 8">
    <name type="scientific">Carpediemonas membranifera</name>
    <dbReference type="NCBI Taxonomy" id="201153"/>
    <lineage>
        <taxon>Eukaryota</taxon>
        <taxon>Metamonada</taxon>
        <taxon>Carpediemonas-like organisms</taxon>
        <taxon>Carpediemonas</taxon>
    </lineage>
</organism>
<gene>
    <name evidence="7" type="ORF">J8273_6299</name>
</gene>
<comment type="similarity">
    <text evidence="2">Belongs to the VPS37 family.</text>
</comment>
<keyword evidence="7" id="KW-0449">Lipoprotein</keyword>
<dbReference type="Pfam" id="PF07200">
    <property type="entry name" value="Mod_r"/>
    <property type="match status" value="1"/>
</dbReference>
<comment type="caution">
    <text evidence="7">The sequence shown here is derived from an EMBL/GenBank/DDBJ whole genome shotgun (WGS) entry which is preliminary data.</text>
</comment>
<evidence type="ECO:0000256" key="5">
    <source>
        <dbReference type="ARBA" id="ARBA00022927"/>
    </source>
</evidence>
<evidence type="ECO:0000259" key="6">
    <source>
        <dbReference type="Pfam" id="PF07200"/>
    </source>
</evidence>
<keyword evidence="8" id="KW-1185">Reference proteome</keyword>
<dbReference type="EMBL" id="JAHDYR010000053">
    <property type="protein sequence ID" value="KAG9391535.1"/>
    <property type="molecule type" value="Genomic_DNA"/>
</dbReference>
<dbReference type="GO" id="GO:0015031">
    <property type="term" value="P:protein transport"/>
    <property type="evidence" value="ECO:0007669"/>
    <property type="project" value="UniProtKB-KW"/>
</dbReference>
<evidence type="ECO:0000256" key="1">
    <source>
        <dbReference type="ARBA" id="ARBA00004177"/>
    </source>
</evidence>
<name>A0A8J6ASV4_9EUKA</name>
<sequence>MGLGWKKQKPGTNVQMAACSPVYSATPSPMTSSCSGGSSASIIPEIPLRFENLENADYTTLERALNDPNAYAALLGQTQINQQLTSVHRRFEAAQSQSQLVYMNESTELSSNSHAMRSLHDQNRVLARHIGESEALLKAKKVVARKQLGQMAARNEADTAQLSKRLLFGEINVKDFTSQFVTQRVLMYERREKCEGM</sequence>
<dbReference type="AlphaFoldDB" id="A0A8J6ASV4"/>
<dbReference type="GO" id="GO:0000813">
    <property type="term" value="C:ESCRT I complex"/>
    <property type="evidence" value="ECO:0007669"/>
    <property type="project" value="UniProtKB-ARBA"/>
</dbReference>
<keyword evidence="5" id="KW-0653">Protein transport</keyword>